<dbReference type="PANTHER" id="PTHR30273">
    <property type="entry name" value="PERIPLASMIC SIGNAL SENSOR AND SIGMA FACTOR ACTIVATOR FECR-RELATED"/>
    <property type="match status" value="1"/>
</dbReference>
<keyword evidence="1 3" id="KW-0812">Transmembrane</keyword>
<dbReference type="EMBL" id="JAASQR010000004">
    <property type="protein sequence ID" value="NIJ17753.1"/>
    <property type="molecule type" value="Genomic_DNA"/>
</dbReference>
<dbReference type="PANTHER" id="PTHR30273:SF2">
    <property type="entry name" value="PROTEIN FECR"/>
    <property type="match status" value="1"/>
</dbReference>
<dbReference type="PIRSF" id="PIRSF018266">
    <property type="entry name" value="FecR"/>
    <property type="match status" value="1"/>
</dbReference>
<evidence type="ECO:0000256" key="1">
    <source>
        <dbReference type="SAM" id="Phobius"/>
    </source>
</evidence>
<evidence type="ECO:0000313" key="4">
    <source>
        <dbReference type="Proteomes" id="UP000576821"/>
    </source>
</evidence>
<reference evidence="3 4" key="1">
    <citation type="submission" date="2020-03" db="EMBL/GenBank/DDBJ databases">
        <title>Genomic Encyclopedia of Type Strains, Phase IV (KMG-IV): sequencing the most valuable type-strain genomes for metagenomic binning, comparative biology and taxonomic classification.</title>
        <authorList>
            <person name="Goeker M."/>
        </authorList>
    </citation>
    <scope>NUCLEOTIDE SEQUENCE [LARGE SCALE GENOMIC DNA]</scope>
    <source>
        <strain evidence="3 4">DSM 21299</strain>
    </source>
</reference>
<organism evidence="3 4">
    <name type="scientific">Sphingobium vermicomposti</name>
    <dbReference type="NCBI Taxonomy" id="529005"/>
    <lineage>
        <taxon>Bacteria</taxon>
        <taxon>Pseudomonadati</taxon>
        <taxon>Pseudomonadota</taxon>
        <taxon>Alphaproteobacteria</taxon>
        <taxon>Sphingomonadales</taxon>
        <taxon>Sphingomonadaceae</taxon>
        <taxon>Sphingobium</taxon>
    </lineage>
</organism>
<feature type="transmembrane region" description="Helical" evidence="1">
    <location>
        <begin position="53"/>
        <end position="75"/>
    </location>
</feature>
<sequence>MNRSPSSPMAQHDAMLQDMLVALRDSSPMVEARNYVDALERRRAKWHAFREWLWPRAFAAGICAAAAIAFFAIFLPAPPSDEVIASLVGERKEIALADGSHVTLDTDSAVSVRLADDERRLVLLKGRASFAVAHDPQRPFRVTSGMMTVTAIGTDFDVSAVGKDRTVTLVHGRVSVETSYAQGRQKPQRTMLSPGEQITMTADGAMGRPTAVDAASMTAWREGRLEFTRASVADAVAEANRYSARKIRLVDAGLGSRQLEGSFRVGQMDAFANALCAFFDLKIVRRTDNEILLGPMD</sequence>
<keyword evidence="4" id="KW-1185">Reference proteome</keyword>
<dbReference type="Proteomes" id="UP000576821">
    <property type="component" value="Unassembled WGS sequence"/>
</dbReference>
<keyword evidence="1" id="KW-1133">Transmembrane helix</keyword>
<proteinExistence type="predicted"/>
<dbReference type="Gene3D" id="2.60.120.1440">
    <property type="match status" value="1"/>
</dbReference>
<keyword evidence="1" id="KW-0472">Membrane</keyword>
<accession>A0A846M8G5</accession>
<dbReference type="Pfam" id="PF04773">
    <property type="entry name" value="FecR"/>
    <property type="match status" value="1"/>
</dbReference>
<protein>
    <submittedName>
        <fullName evidence="3">Transmembrane sensor</fullName>
    </submittedName>
</protein>
<comment type="caution">
    <text evidence="3">The sequence shown here is derived from an EMBL/GenBank/DDBJ whole genome shotgun (WGS) entry which is preliminary data.</text>
</comment>
<dbReference type="InterPro" id="IPR006860">
    <property type="entry name" value="FecR"/>
</dbReference>
<dbReference type="GO" id="GO:0016989">
    <property type="term" value="F:sigma factor antagonist activity"/>
    <property type="evidence" value="ECO:0007669"/>
    <property type="project" value="TreeGrafter"/>
</dbReference>
<dbReference type="AlphaFoldDB" id="A0A846M8G5"/>
<gene>
    <name evidence="3" type="ORF">FHS54_002753</name>
</gene>
<dbReference type="RefSeq" id="WP_167304517.1">
    <property type="nucleotide sequence ID" value="NZ_JAASQR010000004.1"/>
</dbReference>
<dbReference type="InterPro" id="IPR012373">
    <property type="entry name" value="Ferrdict_sens_TM"/>
</dbReference>
<evidence type="ECO:0000313" key="3">
    <source>
        <dbReference type="EMBL" id="NIJ17753.1"/>
    </source>
</evidence>
<feature type="domain" description="FecR protein" evidence="2">
    <location>
        <begin position="84"/>
        <end position="174"/>
    </location>
</feature>
<evidence type="ECO:0000259" key="2">
    <source>
        <dbReference type="Pfam" id="PF04773"/>
    </source>
</evidence>
<name>A0A846M8G5_9SPHN</name>